<evidence type="ECO:0000313" key="2">
    <source>
        <dbReference type="EMBL" id="MCU7551121.1"/>
    </source>
</evidence>
<feature type="transmembrane region" description="Helical" evidence="1">
    <location>
        <begin position="248"/>
        <end position="268"/>
    </location>
</feature>
<keyword evidence="1" id="KW-0812">Transmembrane</keyword>
<feature type="transmembrane region" description="Helical" evidence="1">
    <location>
        <begin position="280"/>
        <end position="302"/>
    </location>
</feature>
<keyword evidence="3" id="KW-1185">Reference proteome</keyword>
<feature type="transmembrane region" description="Helical" evidence="1">
    <location>
        <begin position="162"/>
        <end position="178"/>
    </location>
</feature>
<dbReference type="Proteomes" id="UP001155483">
    <property type="component" value="Unassembled WGS sequence"/>
</dbReference>
<dbReference type="PANTHER" id="PTHR31970:SF9">
    <property type="entry name" value="MOLYBDATE TRANSPORTER 2"/>
    <property type="match status" value="1"/>
</dbReference>
<feature type="transmembrane region" description="Helical" evidence="1">
    <location>
        <begin position="134"/>
        <end position="156"/>
    </location>
</feature>
<proteinExistence type="predicted"/>
<dbReference type="AlphaFoldDB" id="A0A9X3B9E0"/>
<accession>A0A9X3B9E0</accession>
<dbReference type="InterPro" id="IPR031563">
    <property type="entry name" value="MOT1/MOT2"/>
</dbReference>
<dbReference type="Pfam" id="PF16983">
    <property type="entry name" value="MFS_MOT1"/>
    <property type="match status" value="2"/>
</dbReference>
<sequence length="386" mass="41992">MMRIGKIKFDRNELSGSFGDIGTDLPLLIGIILASGIDTASALIMFGLMQVLTAVKYSIPMSVQPLKAFATIVIAQKLTGDVIFAGGLVIGIIMFLLTISGLIEKLAVLVPKPVVRGIQFGLGIQLSMLAIKNYIGLGSLEAYVLSGVAFIVGLLLLGNRKYPPAIFIILLGVVYAIFRTDVQSGKIISGIKLHWPQLHYHFKMADMLTGFFLLALPQIPLSLGNSILATRQIVRDLFPEKKLTASKISMTYSLMNIINPFFCGIPTCHGSGGMAGHYIFGARTAGSIVIYGSFFLITGLFFSDNFQIIVKLFPLPVLGVILFFESLTLISLIKDVATQKNDLFTALAVGLICAFLPFGYGIGLMYGLVLHYCRLPRMQQVIEDIK</sequence>
<protein>
    <submittedName>
        <fullName evidence="2">Sulfate/molybdate transporter</fullName>
    </submittedName>
</protein>
<feature type="transmembrane region" description="Helical" evidence="1">
    <location>
        <begin position="21"/>
        <end position="48"/>
    </location>
</feature>
<name>A0A9X3B9E0_9BACT</name>
<keyword evidence="1" id="KW-1133">Transmembrane helix</keyword>
<dbReference type="EMBL" id="JAOTIF010000018">
    <property type="protein sequence ID" value="MCU7551121.1"/>
    <property type="molecule type" value="Genomic_DNA"/>
</dbReference>
<feature type="transmembrane region" description="Helical" evidence="1">
    <location>
        <begin position="344"/>
        <end position="369"/>
    </location>
</feature>
<comment type="caution">
    <text evidence="2">The sequence shown here is derived from an EMBL/GenBank/DDBJ whole genome shotgun (WGS) entry which is preliminary data.</text>
</comment>
<dbReference type="PANTHER" id="PTHR31970">
    <property type="match status" value="1"/>
</dbReference>
<feature type="transmembrane region" description="Helical" evidence="1">
    <location>
        <begin position="207"/>
        <end position="228"/>
    </location>
</feature>
<keyword evidence="1" id="KW-0472">Membrane</keyword>
<reference evidence="2" key="2">
    <citation type="submission" date="2023-04" db="EMBL/GenBank/DDBJ databases">
        <title>Paracnuella aquatica gen. nov., sp. nov., a member of the family Chitinophagaceae isolated from a hot spring.</title>
        <authorList>
            <person name="Wang C."/>
        </authorList>
    </citation>
    <scope>NUCLEOTIDE SEQUENCE</scope>
    <source>
        <strain evidence="2">LB-8</strain>
    </source>
</reference>
<gene>
    <name evidence="2" type="ORF">OCK74_18520</name>
</gene>
<organism evidence="2 3">
    <name type="scientific">Paraflavisolibacter caeni</name>
    <dbReference type="NCBI Taxonomy" id="2982496"/>
    <lineage>
        <taxon>Bacteria</taxon>
        <taxon>Pseudomonadati</taxon>
        <taxon>Bacteroidota</taxon>
        <taxon>Chitinophagia</taxon>
        <taxon>Chitinophagales</taxon>
        <taxon>Chitinophagaceae</taxon>
        <taxon>Paraflavisolibacter</taxon>
    </lineage>
</organism>
<dbReference type="RefSeq" id="WP_279298560.1">
    <property type="nucleotide sequence ID" value="NZ_JAOTIF010000018.1"/>
</dbReference>
<evidence type="ECO:0000313" key="3">
    <source>
        <dbReference type="Proteomes" id="UP001155483"/>
    </source>
</evidence>
<reference evidence="2" key="1">
    <citation type="submission" date="2022-09" db="EMBL/GenBank/DDBJ databases">
        <authorList>
            <person name="Yuan C."/>
            <person name="Ke Z."/>
        </authorList>
    </citation>
    <scope>NUCLEOTIDE SEQUENCE</scope>
    <source>
        <strain evidence="2">LB-8</strain>
    </source>
</reference>
<feature type="transmembrane region" description="Helical" evidence="1">
    <location>
        <begin position="308"/>
        <end position="332"/>
    </location>
</feature>
<dbReference type="GO" id="GO:0015098">
    <property type="term" value="F:molybdate ion transmembrane transporter activity"/>
    <property type="evidence" value="ECO:0007669"/>
    <property type="project" value="InterPro"/>
</dbReference>
<evidence type="ECO:0000256" key="1">
    <source>
        <dbReference type="SAM" id="Phobius"/>
    </source>
</evidence>
<feature type="transmembrane region" description="Helical" evidence="1">
    <location>
        <begin position="82"/>
        <end position="103"/>
    </location>
</feature>